<evidence type="ECO:0000256" key="3">
    <source>
        <dbReference type="ARBA" id="ARBA00022630"/>
    </source>
</evidence>
<dbReference type="GO" id="GO:0005886">
    <property type="term" value="C:plasma membrane"/>
    <property type="evidence" value="ECO:0007669"/>
    <property type="project" value="TreeGrafter"/>
</dbReference>
<sequence length="418" mass="47102">MEYFKGVEILDEKIKPKVSTENIYKIFNEFIYPLISKEEQTFLKEVEEFLLKEIEPKIDYAKDVYDLFPILGKKNYMQRLNPYGDSKHFGMRYELLLAMAVSIMDPELDLARVVSGLIFTNPIFQHGKNARMQEILADVLSGNKIGCICITETTQGSDAVNMKTTVKEDSDYISVSGEKIFTTNGPKADYFIVYAVSDIADPRKTMFQAIAERKFGGLETHRLNINAVPRVHIGQTLFNSVKIPKENIIGGAGQGYSNLFSGLVAERGDIVGSSLGVSWLSLITAFIYTNFREQFKKPIYSFEGVAFPMSDLFSELMAATTLGLHMGSEYKKLVEKPEYKFIRYNAALSSGVKTVVSRLSHKIAYEAQHLCGGVAYTDNLRMDRTLEVSRIQEVIGGSRNIQSFLVSRVIKDILKKLD</sequence>
<dbReference type="GeneID" id="41329290"/>
<dbReference type="Gene3D" id="2.40.110.10">
    <property type="entry name" value="Butyryl-CoA Dehydrogenase, subunit A, domain 2"/>
    <property type="match status" value="1"/>
</dbReference>
<organism evidence="8 9">
    <name type="scientific">Promethearchaeum syntrophicum</name>
    <dbReference type="NCBI Taxonomy" id="2594042"/>
    <lineage>
        <taxon>Archaea</taxon>
        <taxon>Promethearchaeati</taxon>
        <taxon>Promethearchaeota</taxon>
        <taxon>Promethearchaeia</taxon>
        <taxon>Promethearchaeales</taxon>
        <taxon>Promethearchaeaceae</taxon>
        <taxon>Promethearchaeum</taxon>
    </lineage>
</organism>
<dbReference type="SUPFAM" id="SSF47203">
    <property type="entry name" value="Acyl-CoA dehydrogenase C-terminal domain-like"/>
    <property type="match status" value="1"/>
</dbReference>
<dbReference type="PANTHER" id="PTHR43884">
    <property type="entry name" value="ACYL-COA DEHYDROGENASE"/>
    <property type="match status" value="1"/>
</dbReference>
<dbReference type="EMBL" id="CP042905">
    <property type="protein sequence ID" value="QEE15471.1"/>
    <property type="molecule type" value="Genomic_DNA"/>
</dbReference>
<reference evidence="8 9" key="1">
    <citation type="journal article" date="2020" name="Nature">
        <title>Isolation of an archaeon at the prokaryote-eukaryote interface.</title>
        <authorList>
            <person name="Imachi H."/>
            <person name="Nobu M.K."/>
            <person name="Nakahara N."/>
            <person name="Morono Y."/>
            <person name="Ogawara M."/>
            <person name="Takaki Y."/>
            <person name="Takano Y."/>
            <person name="Uematsu K."/>
            <person name="Ikuta T."/>
            <person name="Ito M."/>
            <person name="Matsui Y."/>
            <person name="Miyazaki M."/>
            <person name="Murata K."/>
            <person name="Saito Y."/>
            <person name="Sakai S."/>
            <person name="Song C."/>
            <person name="Tasumi E."/>
            <person name="Yamanaka Y."/>
            <person name="Yamaguchi T."/>
            <person name="Kamagata Y."/>
            <person name="Tamaki H."/>
            <person name="Takai K."/>
        </authorList>
    </citation>
    <scope>NUCLEOTIDE SEQUENCE [LARGE SCALE GENOMIC DNA]</scope>
    <source>
        <strain evidence="8 9">MK-D1</strain>
    </source>
</reference>
<gene>
    <name evidence="8" type="ORF">DSAG12_01297</name>
</gene>
<keyword evidence="5 8" id="KW-0560">Oxidoreductase</keyword>
<keyword evidence="4 5" id="KW-0274">FAD</keyword>
<dbReference type="Gene3D" id="1.20.140.10">
    <property type="entry name" value="Butyryl-CoA Dehydrogenase, subunit A, domain 3"/>
    <property type="match status" value="1"/>
</dbReference>
<dbReference type="Pfam" id="PF00441">
    <property type="entry name" value="Acyl-CoA_dh_1"/>
    <property type="match status" value="1"/>
</dbReference>
<keyword evidence="3 5" id="KW-0285">Flavoprotein</keyword>
<reference evidence="8 9" key="2">
    <citation type="journal article" date="2024" name="Int. J. Syst. Evol. Microbiol.">
        <title>Promethearchaeum syntrophicum gen. nov., sp. nov., an anaerobic, obligately syntrophic archaeon, the first isolate of the lineage 'Asgard' archaea, and proposal of the new archaeal phylum Promethearchaeota phyl. nov. and kingdom Promethearchaeati regn. nov.</title>
        <authorList>
            <person name="Imachi H."/>
            <person name="Nobu M.K."/>
            <person name="Kato S."/>
            <person name="Takaki Y."/>
            <person name="Miyazaki M."/>
            <person name="Miyata M."/>
            <person name="Ogawara M."/>
            <person name="Saito Y."/>
            <person name="Sakai S."/>
            <person name="Tahara Y.O."/>
            <person name="Takano Y."/>
            <person name="Tasumi E."/>
            <person name="Uematsu K."/>
            <person name="Yoshimura T."/>
            <person name="Itoh T."/>
            <person name="Ohkuma M."/>
            <person name="Takai K."/>
        </authorList>
    </citation>
    <scope>NUCLEOTIDE SEQUENCE [LARGE SCALE GENOMIC DNA]</scope>
    <source>
        <strain evidence="8 9">MK-D1</strain>
    </source>
</reference>
<dbReference type="CDD" id="cd00567">
    <property type="entry name" value="ACAD"/>
    <property type="match status" value="1"/>
</dbReference>
<dbReference type="InterPro" id="IPR037069">
    <property type="entry name" value="AcylCoA_DH/ox_N_sf"/>
</dbReference>
<dbReference type="Gene3D" id="1.10.540.10">
    <property type="entry name" value="Acyl-CoA dehydrogenase/oxidase, N-terminal domain"/>
    <property type="match status" value="1"/>
</dbReference>
<evidence type="ECO:0000256" key="2">
    <source>
        <dbReference type="ARBA" id="ARBA00009347"/>
    </source>
</evidence>
<comment type="cofactor">
    <cofactor evidence="1 5">
        <name>FAD</name>
        <dbReference type="ChEBI" id="CHEBI:57692"/>
    </cofactor>
</comment>
<evidence type="ECO:0000259" key="7">
    <source>
        <dbReference type="Pfam" id="PF02770"/>
    </source>
</evidence>
<dbReference type="GO" id="GO:0050660">
    <property type="term" value="F:flavin adenine dinucleotide binding"/>
    <property type="evidence" value="ECO:0007669"/>
    <property type="project" value="InterPro"/>
</dbReference>
<dbReference type="EC" id="1.-.-.-" evidence="8"/>
<evidence type="ECO:0000256" key="1">
    <source>
        <dbReference type="ARBA" id="ARBA00001974"/>
    </source>
</evidence>
<dbReference type="AlphaFoldDB" id="A0A5B9D8X8"/>
<dbReference type="Proteomes" id="UP000321408">
    <property type="component" value="Chromosome"/>
</dbReference>
<dbReference type="InterPro" id="IPR036250">
    <property type="entry name" value="AcylCo_DH-like_C"/>
</dbReference>
<evidence type="ECO:0000256" key="5">
    <source>
        <dbReference type="RuleBase" id="RU362125"/>
    </source>
</evidence>
<dbReference type="GO" id="GO:0003995">
    <property type="term" value="F:acyl-CoA dehydrogenase activity"/>
    <property type="evidence" value="ECO:0007669"/>
    <property type="project" value="TreeGrafter"/>
</dbReference>
<evidence type="ECO:0000259" key="6">
    <source>
        <dbReference type="Pfam" id="PF00441"/>
    </source>
</evidence>
<evidence type="ECO:0000313" key="8">
    <source>
        <dbReference type="EMBL" id="QEE15471.1"/>
    </source>
</evidence>
<evidence type="ECO:0000313" key="9">
    <source>
        <dbReference type="Proteomes" id="UP000321408"/>
    </source>
</evidence>
<dbReference type="PANTHER" id="PTHR43884:SF19">
    <property type="entry name" value="ACYL-COA DEHYDROGENASE FADE4-RELATED"/>
    <property type="match status" value="1"/>
</dbReference>
<dbReference type="InterPro" id="IPR006091">
    <property type="entry name" value="Acyl-CoA_Oxase/DH_mid-dom"/>
</dbReference>
<protein>
    <submittedName>
        <fullName evidence="8">Acyl-CoA dehydrogenase family protein</fullName>
        <ecNumber evidence="8">1.-.-.-</ecNumber>
    </submittedName>
</protein>
<feature type="domain" description="Acyl-CoA dehydrogenase/oxidase C-terminal" evidence="6">
    <location>
        <begin position="253"/>
        <end position="409"/>
    </location>
</feature>
<keyword evidence="9" id="KW-1185">Reference proteome</keyword>
<dbReference type="OrthoDB" id="275197at2157"/>
<accession>A0A5B9D8X8</accession>
<dbReference type="InterPro" id="IPR046373">
    <property type="entry name" value="Acyl-CoA_Oxase/DH_mid-dom_sf"/>
</dbReference>
<feature type="domain" description="Acyl-CoA oxidase/dehydrogenase middle" evidence="7">
    <location>
        <begin position="147"/>
        <end position="221"/>
    </location>
</feature>
<dbReference type="SUPFAM" id="SSF56645">
    <property type="entry name" value="Acyl-CoA dehydrogenase NM domain-like"/>
    <property type="match status" value="1"/>
</dbReference>
<dbReference type="InterPro" id="IPR009075">
    <property type="entry name" value="AcylCo_DH/oxidase_C"/>
</dbReference>
<name>A0A5B9D8X8_9ARCH</name>
<proteinExistence type="inferred from homology"/>
<evidence type="ECO:0000256" key="4">
    <source>
        <dbReference type="ARBA" id="ARBA00022827"/>
    </source>
</evidence>
<comment type="similarity">
    <text evidence="2 5">Belongs to the acyl-CoA dehydrogenase family.</text>
</comment>
<dbReference type="KEGG" id="psyt:DSAG12_01297"/>
<dbReference type="Pfam" id="PF02770">
    <property type="entry name" value="Acyl-CoA_dh_M"/>
    <property type="match status" value="1"/>
</dbReference>
<dbReference type="RefSeq" id="WP_147662380.1">
    <property type="nucleotide sequence ID" value="NZ_CP042905.2"/>
</dbReference>
<dbReference type="InterPro" id="IPR009100">
    <property type="entry name" value="AcylCoA_DH/oxidase_NM_dom_sf"/>
</dbReference>